<feature type="compositionally biased region" description="Basic and acidic residues" evidence="1">
    <location>
        <begin position="864"/>
        <end position="880"/>
    </location>
</feature>
<name>A0A6J7ZXU1_MYTCO</name>
<dbReference type="InterPro" id="IPR000253">
    <property type="entry name" value="FHA_dom"/>
</dbReference>
<feature type="compositionally biased region" description="Polar residues" evidence="1">
    <location>
        <begin position="387"/>
        <end position="400"/>
    </location>
</feature>
<protein>
    <recommendedName>
        <fullName evidence="2">FHA domain-containing protein</fullName>
    </recommendedName>
</protein>
<feature type="compositionally biased region" description="Basic and acidic residues" evidence="1">
    <location>
        <begin position="988"/>
        <end position="1035"/>
    </location>
</feature>
<feature type="compositionally biased region" description="Basic and acidic residues" evidence="1">
    <location>
        <begin position="780"/>
        <end position="796"/>
    </location>
</feature>
<evidence type="ECO:0000256" key="1">
    <source>
        <dbReference type="SAM" id="MobiDB-lite"/>
    </source>
</evidence>
<dbReference type="Gene3D" id="2.60.200.20">
    <property type="match status" value="1"/>
</dbReference>
<evidence type="ECO:0000259" key="2">
    <source>
        <dbReference type="PROSITE" id="PS50006"/>
    </source>
</evidence>
<evidence type="ECO:0000313" key="3">
    <source>
        <dbReference type="EMBL" id="CAC5357413.1"/>
    </source>
</evidence>
<feature type="compositionally biased region" description="Acidic residues" evidence="1">
    <location>
        <begin position="537"/>
        <end position="569"/>
    </location>
</feature>
<feature type="domain" description="FHA" evidence="2">
    <location>
        <begin position="32"/>
        <end position="88"/>
    </location>
</feature>
<dbReference type="EMBL" id="CACVKT020000204">
    <property type="protein sequence ID" value="CAC5357413.1"/>
    <property type="molecule type" value="Genomic_DNA"/>
</dbReference>
<organism evidence="3 4">
    <name type="scientific">Mytilus coruscus</name>
    <name type="common">Sea mussel</name>
    <dbReference type="NCBI Taxonomy" id="42192"/>
    <lineage>
        <taxon>Eukaryota</taxon>
        <taxon>Metazoa</taxon>
        <taxon>Spiralia</taxon>
        <taxon>Lophotrochozoa</taxon>
        <taxon>Mollusca</taxon>
        <taxon>Bivalvia</taxon>
        <taxon>Autobranchia</taxon>
        <taxon>Pteriomorphia</taxon>
        <taxon>Mytilida</taxon>
        <taxon>Mytiloidea</taxon>
        <taxon>Mytilidae</taxon>
        <taxon>Mytilinae</taxon>
        <taxon>Mytilus</taxon>
    </lineage>
</organism>
<feature type="compositionally biased region" description="Basic and acidic residues" evidence="1">
    <location>
        <begin position="1120"/>
        <end position="1154"/>
    </location>
</feature>
<feature type="region of interest" description="Disordered" evidence="1">
    <location>
        <begin position="988"/>
        <end position="1204"/>
    </location>
</feature>
<feature type="compositionally biased region" description="Acidic residues" evidence="1">
    <location>
        <begin position="881"/>
        <end position="901"/>
    </location>
</feature>
<sequence length="1556" mass="176736">MEDSRIFHLRRIGPSKTLPIAVDHMDFTNSVSIIGRGRTAGVDFIIDSANRNRSLYISRIHARVVKQDNKHILYDDSRNGVFVNNLKIGDSIHLNEGDRVTFGHHIGENLAIGTRRRQPDSEYQFIFERCNCGLQNQGRQTAIGSRTMTIIDSINSNACMPRGYNTEVPMTTSVQRQTGNSSKNEIAGIICNRPCHTEMSVEGMHVNDPISNDNISRNNDQIEHADLPTIAVSSNLTEAMDDNANFPTNSVTNSSYVVTEAGSVRDEEEIGTSSLKNNNSLKTETSFINVQGLETVSLNGNISDMPCMEERIVTNEMPSGDENQNLIDNNKEDNTRELNISMESIQESYERQSVESVENLNEEIDGEDDSLGKDGDSANSGEEHQGDSANSGKEYQGHSSNSDEENQGHSANSDEEDQGHAAYSGEEDQGHSAYSDEEDQGHSDNSGEEDQGHSDYSGEENQDHSAYSGEENEGHSDNSGDKHQGHSANSGEEHQGENGIDQNIEEFVEENRQLTRNSRSTADNEDNEYNDLNVSEMFDESFSEEEDEVDLNILENDDNDGEDGDDQLEDGNNRRDNSDSNQKNKVVHEKENGESSIFYSSSIDYSLVDICEENNSSQNDDKVENADEIVRSDENSDQDKNKSEDENDYDVVIVGENSDDDVREVKSIDDVDENNVRDTDSVESCSIEYNDLDGSGAVDSHSDNYNEPSFIDLDVSELESGDEDHEESGDEEHEESDEEDEITVLKMKIRKEEESKVCPVKESPEGISFSEESADEIEEVGDHVICDEKNDKQFEEKVEDNENIEDGRNMENITDNKNSEIQEDEKNQNSSEDHENQEGSIEDKFQVYNQESNAKNESPYSFANDEKQENIEDNGKRENFQDDDDHDESVEEEYDDSLECSVDDINEESVESYENEDNVVEDLLTVTEKPNRKDDGSLRSIEDDQEIVDNYGVKQNVSVFIETPNIKEQETKEALWEHTEIFIKEEGESKTNCKYDENQESEKIDGIQDGVEDHEKQEREEMDGTRETFEDHEMQENEEMDRTQGTLEDEKQKSEDHENQESEESIEDHENQESEEIVDHENQEINRTQERVKNHEKQESEEIKTHEKQESEEIDGTQESIEKHEKPESEEIGDQEKQESEEIDGKHESIEDHEKKKRKQIDGTEESIEENGKQEIEEIEDHENKSEEIDGTQESVTDDEKQENAKYKVNQASGEVNEIPVLDIEIRKLKEGIKIAVGESSDIVLLEDANSNEKMGDMDSQFVFEDQNLEGVEGEEKGNTNCKFVESDAIMHENVDNLFNEVYKKEYQMAEQVKDQHIETLKISDCHDKEDHVSVTSTHMASIDRDEVIVHDLIEKSIEKNLEGKFDFDNGTEKEESLKVQLHLDIEKTKLSSGFKTPFSECPEDKSVELIIEKDQELKFDKKLEKKEKPTIAIESYDRDTKLEMEQRFRIGKSDMAVSCLQYQETKIHQRIDVGNPVTTYSSTGEILTLVLDEKPNLELKQNSEKGNVDKIMDTCIIVNQSAEIEMTEGQTNEMVATTEDSLEVQNNVEQSSGKR</sequence>
<feature type="compositionally biased region" description="Basic and acidic residues" evidence="1">
    <location>
        <begin position="619"/>
        <end position="644"/>
    </location>
</feature>
<dbReference type="Proteomes" id="UP000507470">
    <property type="component" value="Unassembled WGS sequence"/>
</dbReference>
<reference evidence="3 4" key="1">
    <citation type="submission" date="2020-06" db="EMBL/GenBank/DDBJ databases">
        <authorList>
            <person name="Li R."/>
            <person name="Bekaert M."/>
        </authorList>
    </citation>
    <scope>NUCLEOTIDE SEQUENCE [LARGE SCALE GENOMIC DNA]</scope>
    <source>
        <strain evidence="4">wild</strain>
    </source>
</reference>
<gene>
    <name evidence="3" type="ORF">MCOR_1095</name>
</gene>
<dbReference type="SMART" id="SM00240">
    <property type="entry name" value="FHA"/>
    <property type="match status" value="1"/>
</dbReference>
<feature type="compositionally biased region" description="Basic and acidic residues" evidence="1">
    <location>
        <begin position="1170"/>
        <end position="1188"/>
    </location>
</feature>
<keyword evidence="4" id="KW-1185">Reference proteome</keyword>
<feature type="compositionally biased region" description="Basic and acidic residues" evidence="1">
    <location>
        <begin position="663"/>
        <end position="680"/>
    </location>
</feature>
<accession>A0A6J7ZXU1</accession>
<feature type="region of interest" description="Disordered" evidence="1">
    <location>
        <begin position="614"/>
        <end position="682"/>
    </location>
</feature>
<feature type="region of interest" description="Disordered" evidence="1">
    <location>
        <begin position="363"/>
        <end position="599"/>
    </location>
</feature>
<proteinExistence type="predicted"/>
<feature type="compositionally biased region" description="Basic and acidic residues" evidence="1">
    <location>
        <begin position="1068"/>
        <end position="1111"/>
    </location>
</feature>
<feature type="compositionally biased region" description="Acidic residues" evidence="1">
    <location>
        <begin position="714"/>
        <end position="742"/>
    </location>
</feature>
<feature type="compositionally biased region" description="Basic and acidic residues" evidence="1">
    <location>
        <begin position="370"/>
        <end position="386"/>
    </location>
</feature>
<evidence type="ECO:0000313" key="4">
    <source>
        <dbReference type="Proteomes" id="UP000507470"/>
    </source>
</evidence>
<feature type="compositionally biased region" description="Basic and acidic residues" evidence="1">
    <location>
        <begin position="1048"/>
        <end position="1060"/>
    </location>
</feature>
<feature type="compositionally biased region" description="Polar residues" evidence="1">
    <location>
        <begin position="847"/>
        <end position="861"/>
    </location>
</feature>
<feature type="compositionally biased region" description="Basic and acidic residues" evidence="1">
    <location>
        <begin position="817"/>
        <end position="845"/>
    </location>
</feature>
<dbReference type="Pfam" id="PF00498">
    <property type="entry name" value="FHA"/>
    <property type="match status" value="1"/>
</dbReference>
<feature type="compositionally biased region" description="Basic and acidic residues" evidence="1">
    <location>
        <begin position="472"/>
        <end position="484"/>
    </location>
</feature>
<dbReference type="InterPro" id="IPR008984">
    <property type="entry name" value="SMAD_FHA_dom_sf"/>
</dbReference>
<feature type="region of interest" description="Disordered" evidence="1">
    <location>
        <begin position="714"/>
        <end position="901"/>
    </location>
</feature>
<dbReference type="SUPFAM" id="SSF49879">
    <property type="entry name" value="SMAD/FHA domain"/>
    <property type="match status" value="1"/>
</dbReference>
<dbReference type="PROSITE" id="PS50006">
    <property type="entry name" value="FHA_DOMAIN"/>
    <property type="match status" value="1"/>
</dbReference>
<dbReference type="OrthoDB" id="436852at2759"/>